<evidence type="ECO:0000313" key="3">
    <source>
        <dbReference type="RefSeq" id="XP_017858340.1"/>
    </source>
</evidence>
<sequence length="197" mass="22980">MMSARLFIRAPLLLMLLLMLMGLTVALPGRASFQELRKLLRQQQQDEQQLKEQQFNEDLNSWLHALEQLGQDLAAFVNQCRPPGSRCGQRQVQRGLRSLRRSHSDLRAQLETLEISYVGKISEEELLMPALRAVRQVLHQYEDFMRLINTEAYKLVSQFTRSKSSQLRDILKYNYCAQIGNLYSHIKKVDFDNTKII</sequence>
<feature type="signal peptide" evidence="1">
    <location>
        <begin position="1"/>
        <end position="26"/>
    </location>
</feature>
<keyword evidence="2" id="KW-1185">Reference proteome</keyword>
<organism evidence="2 3">
    <name type="scientific">Drosophila arizonae</name>
    <name type="common">Fruit fly</name>
    <dbReference type="NCBI Taxonomy" id="7263"/>
    <lineage>
        <taxon>Eukaryota</taxon>
        <taxon>Metazoa</taxon>
        <taxon>Ecdysozoa</taxon>
        <taxon>Arthropoda</taxon>
        <taxon>Hexapoda</taxon>
        <taxon>Insecta</taxon>
        <taxon>Pterygota</taxon>
        <taxon>Neoptera</taxon>
        <taxon>Endopterygota</taxon>
        <taxon>Diptera</taxon>
        <taxon>Brachycera</taxon>
        <taxon>Muscomorpha</taxon>
        <taxon>Ephydroidea</taxon>
        <taxon>Drosophilidae</taxon>
        <taxon>Drosophila</taxon>
    </lineage>
</organism>
<protein>
    <submittedName>
        <fullName evidence="3">Uncharacterized protein LOC108610642 isoform X1</fullName>
    </submittedName>
</protein>
<feature type="chain" id="PRO_5045903854" evidence="1">
    <location>
        <begin position="27"/>
        <end position="197"/>
    </location>
</feature>
<accession>A0ABM1NTQ4</accession>
<dbReference type="Proteomes" id="UP000694904">
    <property type="component" value="Chromosome 3"/>
</dbReference>
<dbReference type="RefSeq" id="XP_017858340.1">
    <property type="nucleotide sequence ID" value="XM_018002851.1"/>
</dbReference>
<evidence type="ECO:0000256" key="1">
    <source>
        <dbReference type="SAM" id="SignalP"/>
    </source>
</evidence>
<evidence type="ECO:0000313" key="2">
    <source>
        <dbReference type="Proteomes" id="UP000694904"/>
    </source>
</evidence>
<gene>
    <name evidence="3" type="primary">LOC108610642</name>
</gene>
<name>A0ABM1NTQ4_DROAR</name>
<proteinExistence type="predicted"/>
<keyword evidence="1" id="KW-0732">Signal</keyword>
<dbReference type="GeneID" id="108610642"/>
<reference evidence="3" key="3">
    <citation type="submission" date="2025-08" db="UniProtKB">
        <authorList>
            <consortium name="RefSeq"/>
        </authorList>
    </citation>
    <scope>IDENTIFICATION</scope>
    <source>
        <tissue evidence="3">Whole organism</tissue>
    </source>
</reference>
<reference evidence="2" key="2">
    <citation type="journal article" date="2016" name="G3 (Bethesda)">
        <title>Genome Evolution in Three Species of Cactophilic Drosophila.</title>
        <authorList>
            <person name="Sanchez-Flores A."/>
            <person name="Penazola F."/>
            <person name="Carpinteyro-Ponce J."/>
            <person name="Nazario-Yepiz N."/>
            <person name="Abreu-Goodger C."/>
            <person name="Machado C.A."/>
            <person name="Markow T.A."/>
        </authorList>
    </citation>
    <scope>NUCLEOTIDE SEQUENCE [LARGE SCALE GENOMIC DNA]</scope>
</reference>
<reference evidence="2" key="1">
    <citation type="journal article" date="1997" name="Nucleic Acids Res.">
        <title>tRNAscan-SE: a program for improved detection of transfer RNA genes in genomic sequence.</title>
        <authorList>
            <person name="Lowe T.M."/>
            <person name="Eddy S.R."/>
        </authorList>
    </citation>
    <scope>NUCLEOTIDE SEQUENCE [LARGE SCALE GENOMIC DNA]</scope>
</reference>